<dbReference type="PANTHER" id="PTHR33375:SF1">
    <property type="entry name" value="CHROMOSOME-PARTITIONING PROTEIN PARB-RELATED"/>
    <property type="match status" value="1"/>
</dbReference>
<dbReference type="Proteomes" id="UP000198885">
    <property type="component" value="Unassembled WGS sequence"/>
</dbReference>
<reference evidence="3 4" key="1">
    <citation type="submission" date="2016-10" db="EMBL/GenBank/DDBJ databases">
        <authorList>
            <person name="de Groot N.N."/>
        </authorList>
    </citation>
    <scope>NUCLEOTIDE SEQUENCE [LARGE SCALE GENOMIC DNA]</scope>
    <source>
        <strain evidence="3 4">DSM 23042</strain>
    </source>
</reference>
<feature type="region of interest" description="Disordered" evidence="1">
    <location>
        <begin position="258"/>
        <end position="304"/>
    </location>
</feature>
<dbReference type="AlphaFoldDB" id="A0A1H9WYR8"/>
<name>A0A1H9WYR8_9RHOB</name>
<dbReference type="InterPro" id="IPR003115">
    <property type="entry name" value="ParB_N"/>
</dbReference>
<dbReference type="RefSeq" id="WP_092696104.1">
    <property type="nucleotide sequence ID" value="NZ_FOGU01000015.1"/>
</dbReference>
<feature type="domain" description="ParB-like N-terminal" evidence="2">
    <location>
        <begin position="75"/>
        <end position="174"/>
    </location>
</feature>
<gene>
    <name evidence="3" type="ORF">SAMN04490244_11512</name>
</gene>
<protein>
    <submittedName>
        <fullName evidence="3">Chromosome segregation protein Spo0J, contains ParB-like nuclease domain</fullName>
    </submittedName>
</protein>
<keyword evidence="4" id="KW-1185">Reference proteome</keyword>
<evidence type="ECO:0000256" key="1">
    <source>
        <dbReference type="SAM" id="MobiDB-lite"/>
    </source>
</evidence>
<sequence>MAKRKRLSPTPATRAPQEGPDAAARAPGMAAGVLGQGPRRAAPIADVAGEAAAASAADEMAEALRAAREEGRMVLPLPLDEIDAGYLVRDRLASDEDEMAALMDSLRARGQQTPIEVTRLDSGRYGLISGWRRLTALRRLRDETGEARFGTVLALLRRPDQAADAYLAMVEENEIRVGLSYYERARIVVKAVEHGVFPDEATALRDLFAAASRSRRSKIGSFLSIVHALDGVLCFPEAMGERAGLKLAKAIEDEPGFGPAVRSELTAQPAASPDEEQARLAAAVSPPKPRRPAPTRSEPAPGIALLSHADGSVSIEGDRVDRAFRLRLERWLKDDVQRR</sequence>
<feature type="region of interest" description="Disordered" evidence="1">
    <location>
        <begin position="1"/>
        <end position="28"/>
    </location>
</feature>
<evidence type="ECO:0000259" key="2">
    <source>
        <dbReference type="SMART" id="SM00470"/>
    </source>
</evidence>
<accession>A0A1H9WYR8</accession>
<evidence type="ECO:0000313" key="3">
    <source>
        <dbReference type="EMBL" id="SES39098.1"/>
    </source>
</evidence>
<evidence type="ECO:0000313" key="4">
    <source>
        <dbReference type="Proteomes" id="UP000198885"/>
    </source>
</evidence>
<proteinExistence type="predicted"/>
<dbReference type="GO" id="GO:0007059">
    <property type="term" value="P:chromosome segregation"/>
    <property type="evidence" value="ECO:0007669"/>
    <property type="project" value="TreeGrafter"/>
</dbReference>
<dbReference type="InterPro" id="IPR036086">
    <property type="entry name" value="ParB/Sulfiredoxin_sf"/>
</dbReference>
<dbReference type="SMART" id="SM00470">
    <property type="entry name" value="ParB"/>
    <property type="match status" value="1"/>
</dbReference>
<dbReference type="EMBL" id="FOGU01000015">
    <property type="protein sequence ID" value="SES39098.1"/>
    <property type="molecule type" value="Genomic_DNA"/>
</dbReference>
<dbReference type="InterPro" id="IPR050336">
    <property type="entry name" value="Chromosome_partition/occlusion"/>
</dbReference>
<dbReference type="OrthoDB" id="7812516at2"/>
<organism evidence="3 4">
    <name type="scientific">Tranquillimonas rosea</name>
    <dbReference type="NCBI Taxonomy" id="641238"/>
    <lineage>
        <taxon>Bacteria</taxon>
        <taxon>Pseudomonadati</taxon>
        <taxon>Pseudomonadota</taxon>
        <taxon>Alphaproteobacteria</taxon>
        <taxon>Rhodobacterales</taxon>
        <taxon>Roseobacteraceae</taxon>
        <taxon>Tranquillimonas</taxon>
    </lineage>
</organism>
<dbReference type="GO" id="GO:0005694">
    <property type="term" value="C:chromosome"/>
    <property type="evidence" value="ECO:0007669"/>
    <property type="project" value="TreeGrafter"/>
</dbReference>
<feature type="compositionally biased region" description="Low complexity" evidence="1">
    <location>
        <begin position="19"/>
        <end position="28"/>
    </location>
</feature>
<dbReference type="Gene3D" id="3.90.1530.30">
    <property type="match status" value="1"/>
</dbReference>
<dbReference type="SUPFAM" id="SSF110849">
    <property type="entry name" value="ParB/Sulfiredoxin"/>
    <property type="match status" value="1"/>
</dbReference>
<dbReference type="Pfam" id="PF02195">
    <property type="entry name" value="ParB_N"/>
    <property type="match status" value="1"/>
</dbReference>
<dbReference type="PANTHER" id="PTHR33375">
    <property type="entry name" value="CHROMOSOME-PARTITIONING PROTEIN PARB-RELATED"/>
    <property type="match status" value="1"/>
</dbReference>
<dbReference type="STRING" id="641238.SAMN04490244_11512"/>